<feature type="chain" id="PRO_5026240367" evidence="2">
    <location>
        <begin position="20"/>
        <end position="1161"/>
    </location>
</feature>
<dbReference type="RefSeq" id="WP_165311839.1">
    <property type="nucleotide sequence ID" value="NZ_CP049331.1"/>
</dbReference>
<dbReference type="AlphaFoldDB" id="A0A6G7CJK6"/>
<dbReference type="GO" id="GO:0005509">
    <property type="term" value="F:calcium ion binding"/>
    <property type="evidence" value="ECO:0007669"/>
    <property type="project" value="InterPro"/>
</dbReference>
<feature type="compositionally biased region" description="Acidic residues" evidence="1">
    <location>
        <begin position="242"/>
        <end position="265"/>
    </location>
</feature>
<evidence type="ECO:0000256" key="1">
    <source>
        <dbReference type="SAM" id="MobiDB-lite"/>
    </source>
</evidence>
<reference evidence="3 4" key="1">
    <citation type="submission" date="2020-02" db="EMBL/GenBank/DDBJ databases">
        <title>A complete genome of a marine bacterium Vibrio sp. ZWAL4003 isolated from the mangrove sediment with the ability to degrade polysaccharides.</title>
        <authorList>
            <person name="Wu J."/>
            <person name="Qu W."/>
            <person name="Zeng R."/>
        </authorList>
    </citation>
    <scope>NUCLEOTIDE SEQUENCE [LARGE SCALE GENOMIC DNA]</scope>
    <source>
        <strain evidence="3 4">ZWAL4003</strain>
    </source>
</reference>
<feature type="region of interest" description="Disordered" evidence="1">
    <location>
        <begin position="238"/>
        <end position="322"/>
    </location>
</feature>
<keyword evidence="2" id="KW-0732">Signal</keyword>
<dbReference type="PANTHER" id="PTHR10199">
    <property type="entry name" value="THROMBOSPONDIN"/>
    <property type="match status" value="1"/>
</dbReference>
<accession>A0A6G7CJK6</accession>
<organism evidence="3 4">
    <name type="scientific">Vibrio ziniensis</name>
    <dbReference type="NCBI Taxonomy" id="2711221"/>
    <lineage>
        <taxon>Bacteria</taxon>
        <taxon>Pseudomonadati</taxon>
        <taxon>Pseudomonadota</taxon>
        <taxon>Gammaproteobacteria</taxon>
        <taxon>Vibrionales</taxon>
        <taxon>Vibrionaceae</taxon>
        <taxon>Vibrio</taxon>
    </lineage>
</organism>
<evidence type="ECO:0000313" key="3">
    <source>
        <dbReference type="EMBL" id="QIH42264.1"/>
    </source>
</evidence>
<gene>
    <name evidence="3" type="ORF">G5S32_09750</name>
</gene>
<evidence type="ECO:0000313" key="4">
    <source>
        <dbReference type="Proteomes" id="UP000503003"/>
    </source>
</evidence>
<dbReference type="Gene3D" id="4.10.1080.10">
    <property type="entry name" value="TSP type-3 repeat"/>
    <property type="match status" value="1"/>
</dbReference>
<feature type="signal peptide" evidence="2">
    <location>
        <begin position="1"/>
        <end position="19"/>
    </location>
</feature>
<evidence type="ECO:0000256" key="2">
    <source>
        <dbReference type="SAM" id="SignalP"/>
    </source>
</evidence>
<proteinExistence type="predicted"/>
<keyword evidence="4" id="KW-1185">Reference proteome</keyword>
<dbReference type="PROSITE" id="PS51257">
    <property type="entry name" value="PROKAR_LIPOPROTEIN"/>
    <property type="match status" value="1"/>
</dbReference>
<name>A0A6G7CJK6_9VIBR</name>
<dbReference type="KEGG" id="vzi:G5S32_09750"/>
<dbReference type="InterPro" id="IPR028974">
    <property type="entry name" value="TSP_type-3_rpt"/>
</dbReference>
<sequence length="1161" mass="126241">MQIKASVVALGLTSTLALYGCGGGGDSSSTSPSATSYSVKAIDGYLQNAFVWLDVNGNYEWDEDEPSATTGVGGAATLDTTGIESPESYMLIVQVTAGETIDEDTGLAVTRSMPMYAPPGVPQVTPLTTYLQKSISQGMTESEALAAVAEEFDIEVDDILSDYKAEGSESKLAAFVAKSLVSSGLMPATIEELNNSENDLSSTLAVVAATIKTQVTAAKENSTEDELDAVYVDGDGLVYTDTDGDGTKDEEDAFPEDPTETMDTDGDGHGDNSDAFPNNAAEWLDTDKDGYGDNSDAFPNDPAEWLDSDGDTYGDNSDAFPNNATEWLDTDADGYGDNSDAFPENASEWLDTDADGYGDNSDAFPSDASEWLDTDGDKIGNNADTDDDGDGVLDVDDADPTDPDIGSTDTVAIVEYLSSQTTLYSPWVDEDDNDTSRIFVDTLSVSGDTVTMTGTTMLKANKTEGSVDNNDTDLVLTSNGWSSQTGYWQIDMSGSSLIAYPTDYSDITYTLNGSLTELTGQVIADTEFEWEDYSDVTATFPAESYILKMTLTPNQDHYYLWDWEPYVAQLNHEGQQGAASLDELIFATSTVSSSVDLEGMSIGSDIFVKFVGNSGDVSGSAEYYSVDWTDGTVSLDGEGEWTRSSDNGVDMIEFSVPDATASTWGESFDEPTNDMIVSVYEGAVYIGNKETEGELLKDDSVVIISTAAKEALIDVAELPLFKCSAGDSEEGATVTTDDYATAISDCYGATAITAEMVEGQNFHRVRSAGGTRDYMFNSDGSLDVYKDGEYGYLANWVIENGQVKITYDGSDDVSYWALIDYTADQWNVKWYEDYVDDEVGAVTEIWSSTLTLQDLNACSITESSGSYADYQAQISAYETCIGSSLPTITESDVLGAHLVRINSSGQTRAYVYAEDNMMYYYKNGIIRSRNWQVNEDSMIENYYDGDTQPHEYLTLIKDATSGEPLTFAVYDVEESDIWIAKYTDVQDNADIGECTYATNEWDDDANIPLPFTSYSDFSSALATCLEESGSSAKFSNDFMLSDLPRVMTSKSIVTGDDAGETESYTFNADLSGTYDYEYPGDEPESYPFTWSIDDETGRLTVVITVTDTETEQTFTFTDYIYMVDTDGIEFSLKIWSHSDAWDEEYGTEQGDSWSGIYTFSK</sequence>
<dbReference type="EMBL" id="CP049331">
    <property type="protein sequence ID" value="QIH42264.1"/>
    <property type="molecule type" value="Genomic_DNA"/>
</dbReference>
<protein>
    <submittedName>
        <fullName evidence="3">Uncharacterized protein</fullName>
    </submittedName>
</protein>
<dbReference type="Proteomes" id="UP000503003">
    <property type="component" value="Chromosome 1"/>
</dbReference>